<dbReference type="GeneTree" id="ENSGT00940000178094"/>
<dbReference type="Proteomes" id="UP000265000">
    <property type="component" value="Unplaced"/>
</dbReference>
<comment type="similarity">
    <text evidence="1">Belongs to the cornifelin family.</text>
</comment>
<organism evidence="2 3">
    <name type="scientific">Fundulus heteroclitus</name>
    <name type="common">Killifish</name>
    <name type="synonym">Mummichog</name>
    <dbReference type="NCBI Taxonomy" id="8078"/>
    <lineage>
        <taxon>Eukaryota</taxon>
        <taxon>Metazoa</taxon>
        <taxon>Chordata</taxon>
        <taxon>Craniata</taxon>
        <taxon>Vertebrata</taxon>
        <taxon>Euteleostomi</taxon>
        <taxon>Actinopterygii</taxon>
        <taxon>Neopterygii</taxon>
        <taxon>Teleostei</taxon>
        <taxon>Neoteleostei</taxon>
        <taxon>Acanthomorphata</taxon>
        <taxon>Ovalentaria</taxon>
        <taxon>Atherinomorphae</taxon>
        <taxon>Cyprinodontiformes</taxon>
        <taxon>Fundulidae</taxon>
        <taxon>Fundulus</taxon>
    </lineage>
</organism>
<reference evidence="2" key="2">
    <citation type="submission" date="2025-09" db="UniProtKB">
        <authorList>
            <consortium name="Ensembl"/>
        </authorList>
    </citation>
    <scope>IDENTIFICATION</scope>
</reference>
<keyword evidence="3" id="KW-1185">Reference proteome</keyword>
<proteinExistence type="inferred from homology"/>
<dbReference type="AlphaFoldDB" id="A0A3Q2Q5R9"/>
<evidence type="ECO:0000313" key="3">
    <source>
        <dbReference type="Proteomes" id="UP000265000"/>
    </source>
</evidence>
<dbReference type="Ensembl" id="ENSFHET00000015344.1">
    <property type="protein sequence ID" value="ENSFHEP00000021484.1"/>
    <property type="gene ID" value="ENSFHEG00000001256.1"/>
</dbReference>
<evidence type="ECO:0000313" key="2">
    <source>
        <dbReference type="Ensembl" id="ENSFHEP00000021484.1"/>
    </source>
</evidence>
<sequence length="140" mass="15230">MADNAPTDWSSGLCNCFQYASTVKTYPCLAGRVAGQFGENFCLPLCDIISPTVAVICDIPLFAPPGALSLQSARRNKYGITGSLCEDIVVSCFCAWCSWSDVPRVKTSQSAVIINQQTQTFINVQPPPVVMGHPYFKDRT</sequence>
<dbReference type="NCBIfam" id="TIGR01571">
    <property type="entry name" value="A_thal_Cys_rich"/>
    <property type="match status" value="1"/>
</dbReference>
<evidence type="ECO:0000256" key="1">
    <source>
        <dbReference type="ARBA" id="ARBA00009024"/>
    </source>
</evidence>
<accession>A0A3Q2Q5R9</accession>
<protein>
    <submittedName>
        <fullName evidence="2">Uncharacterized protein</fullName>
    </submittedName>
</protein>
<dbReference type="InterPro" id="IPR006461">
    <property type="entry name" value="PLAC_motif_containing"/>
</dbReference>
<name>A0A3Q2Q5R9_FUNHE</name>
<dbReference type="Pfam" id="PF04749">
    <property type="entry name" value="PLAC8"/>
    <property type="match status" value="1"/>
</dbReference>
<reference evidence="2" key="1">
    <citation type="submission" date="2025-08" db="UniProtKB">
        <authorList>
            <consortium name="Ensembl"/>
        </authorList>
    </citation>
    <scope>IDENTIFICATION</scope>
</reference>